<feature type="region of interest" description="Disordered" evidence="7">
    <location>
        <begin position="155"/>
        <end position="190"/>
    </location>
</feature>
<feature type="region of interest" description="Disordered" evidence="7">
    <location>
        <begin position="111"/>
        <end position="131"/>
    </location>
</feature>
<dbReference type="PANTHER" id="PTHR23215">
    <property type="entry name" value="ZINC FINGER PROTEIN 207"/>
    <property type="match status" value="1"/>
</dbReference>
<evidence type="ECO:0000256" key="6">
    <source>
        <dbReference type="PROSITE-ProRule" id="PRU00042"/>
    </source>
</evidence>
<dbReference type="AlphaFoldDB" id="A0A0E9NJZ3"/>
<dbReference type="CDD" id="cd20908">
    <property type="entry name" value="SUF4-like"/>
    <property type="match status" value="1"/>
</dbReference>
<feature type="region of interest" description="Disordered" evidence="7">
    <location>
        <begin position="310"/>
        <end position="411"/>
    </location>
</feature>
<proteinExistence type="predicted"/>
<evidence type="ECO:0000313" key="10">
    <source>
        <dbReference type="Proteomes" id="UP000033140"/>
    </source>
</evidence>
<dbReference type="Gene3D" id="3.30.160.60">
    <property type="entry name" value="Classic Zinc Finger"/>
    <property type="match status" value="1"/>
</dbReference>
<keyword evidence="3 6" id="KW-0863">Zinc-finger</keyword>
<dbReference type="PANTHER" id="PTHR23215:SF0">
    <property type="entry name" value="BUB3-INTERACTING AND GLEBS MOTIF-CONTAINING PROTEIN ZNF207"/>
    <property type="match status" value="1"/>
</dbReference>
<dbReference type="InterPro" id="IPR036236">
    <property type="entry name" value="Znf_C2H2_sf"/>
</dbReference>
<sequence length="411" mass="44168">MGKKNKKQTQLDELLEKPWCWYCERTFDDLKILLNHQRSKHYQCEHCNRKLNTAGGLNVHVQQVHKETLIAIANTIPGREGIDIEIFGMEGVPENDLIQRNARIMQEYHATQGSATPQQHGGPPVAKKQKIDKVDTADLKAKMEAFRAAKAAKAAGVSPSAATPTPHPATPSTTGTPTPAPGYTTPLQPPSVHAYVGAPYPQVAAPPAASPYDYPPQYAQYYQHPMATQQPAYPAYPAAAPGLPARPPASIPSLPSRPPAAGLPSKPSVSAGIGSPAAYASPYGTSPYHAPSSTVLSAVADAGARTAITNAKTEQSKATDSTNPADASKIIAKDVVDAEKPSVEKQSSQESAERRDSVLVYDDNEVSPEEKRSKLPKYAYNAEKEQEKAEGLDRDVEGRIDNLKEEGKEAL</sequence>
<dbReference type="RefSeq" id="XP_019021357.1">
    <property type="nucleotide sequence ID" value="XM_019165166.1"/>
</dbReference>
<evidence type="ECO:0000256" key="2">
    <source>
        <dbReference type="ARBA" id="ARBA00022723"/>
    </source>
</evidence>
<dbReference type="PROSITE" id="PS50157">
    <property type="entry name" value="ZINC_FINGER_C2H2_2"/>
    <property type="match status" value="1"/>
</dbReference>
<dbReference type="SUPFAM" id="SSF57667">
    <property type="entry name" value="beta-beta-alpha zinc fingers"/>
    <property type="match status" value="1"/>
</dbReference>
<name>A0A0E9NJZ3_SAICN</name>
<comment type="subcellular location">
    <subcellularLocation>
        <location evidence="1">Nucleus</location>
    </subcellularLocation>
</comment>
<evidence type="ECO:0000259" key="8">
    <source>
        <dbReference type="PROSITE" id="PS50157"/>
    </source>
</evidence>
<evidence type="ECO:0000313" key="9">
    <source>
        <dbReference type="EMBL" id="GAO50202.1"/>
    </source>
</evidence>
<gene>
    <name evidence="9" type="ORF">G7K_4336-t1</name>
</gene>
<dbReference type="PROSITE" id="PS00028">
    <property type="entry name" value="ZINC_FINGER_C2H2_1"/>
    <property type="match status" value="2"/>
</dbReference>
<evidence type="ECO:0000256" key="4">
    <source>
        <dbReference type="ARBA" id="ARBA00022833"/>
    </source>
</evidence>
<evidence type="ECO:0000256" key="7">
    <source>
        <dbReference type="SAM" id="MobiDB-lite"/>
    </source>
</evidence>
<evidence type="ECO:0000256" key="5">
    <source>
        <dbReference type="ARBA" id="ARBA00023242"/>
    </source>
</evidence>
<keyword evidence="10" id="KW-1185">Reference proteome</keyword>
<keyword evidence="5" id="KW-0539">Nucleus</keyword>
<evidence type="ECO:0000256" key="1">
    <source>
        <dbReference type="ARBA" id="ARBA00004123"/>
    </source>
</evidence>
<dbReference type="GO" id="GO:0005634">
    <property type="term" value="C:nucleus"/>
    <property type="evidence" value="ECO:0007669"/>
    <property type="project" value="UniProtKB-SubCell"/>
</dbReference>
<feature type="compositionally biased region" description="Polar residues" evidence="7">
    <location>
        <begin position="310"/>
        <end position="325"/>
    </location>
</feature>
<dbReference type="OrthoDB" id="1306014at2759"/>
<keyword evidence="4" id="KW-0862">Zinc</keyword>
<organism evidence="9 10">
    <name type="scientific">Saitoella complicata (strain BCRC 22490 / CBS 7301 / JCM 7358 / NBRC 10748 / NRRL Y-17804)</name>
    <dbReference type="NCBI Taxonomy" id="698492"/>
    <lineage>
        <taxon>Eukaryota</taxon>
        <taxon>Fungi</taxon>
        <taxon>Dikarya</taxon>
        <taxon>Ascomycota</taxon>
        <taxon>Taphrinomycotina</taxon>
        <taxon>Taphrinomycotina incertae sedis</taxon>
        <taxon>Saitoella</taxon>
    </lineage>
</organism>
<dbReference type="InterPro" id="IPR013087">
    <property type="entry name" value="Znf_C2H2_type"/>
</dbReference>
<evidence type="ECO:0000256" key="3">
    <source>
        <dbReference type="ARBA" id="ARBA00022771"/>
    </source>
</evidence>
<reference evidence="9 10" key="1">
    <citation type="journal article" date="2011" name="J. Gen. Appl. Microbiol.">
        <title>Draft genome sequencing of the enigmatic yeast Saitoella complicata.</title>
        <authorList>
            <person name="Nishida H."/>
            <person name="Hamamoto M."/>
            <person name="Sugiyama J."/>
        </authorList>
    </citation>
    <scope>NUCLEOTIDE SEQUENCE [LARGE SCALE GENOMIC DNA]</scope>
    <source>
        <strain evidence="9 10">NRRL Y-17804</strain>
    </source>
</reference>
<feature type="compositionally biased region" description="Pro residues" evidence="7">
    <location>
        <begin position="247"/>
        <end position="258"/>
    </location>
</feature>
<comment type="caution">
    <text evidence="9">The sequence shown here is derived from an EMBL/GenBank/DDBJ whole genome shotgun (WGS) entry which is preliminary data.</text>
</comment>
<feature type="compositionally biased region" description="Basic and acidic residues" evidence="7">
    <location>
        <begin position="382"/>
        <end position="411"/>
    </location>
</feature>
<accession>A0A0E9NJZ3</accession>
<feature type="compositionally biased region" description="Basic and acidic residues" evidence="7">
    <location>
        <begin position="331"/>
        <end position="343"/>
    </location>
</feature>
<dbReference type="SMART" id="SM00355">
    <property type="entry name" value="ZnF_C2H2"/>
    <property type="match status" value="2"/>
</dbReference>
<dbReference type="STRING" id="698492.A0A0E9NJZ3"/>
<protein>
    <recommendedName>
        <fullName evidence="8">C2H2-type domain-containing protein</fullName>
    </recommendedName>
</protein>
<dbReference type="Proteomes" id="UP000033140">
    <property type="component" value="Unassembled WGS sequence"/>
</dbReference>
<dbReference type="OMA" id="NAFQMQQ"/>
<feature type="region of interest" description="Disordered" evidence="7">
    <location>
        <begin position="247"/>
        <end position="269"/>
    </location>
</feature>
<reference evidence="9 10" key="3">
    <citation type="journal article" date="2015" name="Genome Announc.">
        <title>Draft Genome Sequence of the Archiascomycetous Yeast Saitoella complicata.</title>
        <authorList>
            <person name="Yamauchi K."/>
            <person name="Kondo S."/>
            <person name="Hamamoto M."/>
            <person name="Takahashi Y."/>
            <person name="Ogura Y."/>
            <person name="Hayashi T."/>
            <person name="Nishida H."/>
        </authorList>
    </citation>
    <scope>NUCLEOTIDE SEQUENCE [LARGE SCALE GENOMIC DNA]</scope>
    <source>
        <strain evidence="9 10">NRRL Y-17804</strain>
    </source>
</reference>
<feature type="domain" description="C2H2-type" evidence="8">
    <location>
        <begin position="42"/>
        <end position="65"/>
    </location>
</feature>
<dbReference type="EMBL" id="BACD03000030">
    <property type="protein sequence ID" value="GAO50202.1"/>
    <property type="molecule type" value="Genomic_DNA"/>
</dbReference>
<keyword evidence="2" id="KW-0479">Metal-binding</keyword>
<dbReference type="GO" id="GO:0008270">
    <property type="term" value="F:zinc ion binding"/>
    <property type="evidence" value="ECO:0007669"/>
    <property type="project" value="UniProtKB-KW"/>
</dbReference>
<feature type="compositionally biased region" description="Low complexity" evidence="7">
    <location>
        <begin position="155"/>
        <end position="186"/>
    </location>
</feature>
<reference evidence="9 10" key="2">
    <citation type="journal article" date="2014" name="J. Gen. Appl. Microbiol.">
        <title>The early diverging ascomycetous budding yeast Saitoella complicata has three histone deacetylases belonging to the Clr6, Hos2, and Rpd3 lineages.</title>
        <authorList>
            <person name="Nishida H."/>
            <person name="Matsumoto T."/>
            <person name="Kondo S."/>
            <person name="Hamamoto M."/>
            <person name="Yoshikawa H."/>
        </authorList>
    </citation>
    <scope>NUCLEOTIDE SEQUENCE [LARGE SCALE GENOMIC DNA]</scope>
    <source>
        <strain evidence="9 10">NRRL Y-17804</strain>
    </source>
</reference>